<evidence type="ECO:0000256" key="4">
    <source>
        <dbReference type="ARBA" id="ARBA00022771"/>
    </source>
</evidence>
<keyword evidence="4 7" id="KW-0863">Zinc-finger</keyword>
<dbReference type="SUPFAM" id="SSF57667">
    <property type="entry name" value="beta-beta-alpha zinc fingers"/>
    <property type="match status" value="1"/>
</dbReference>
<keyword evidence="6" id="KW-0539">Nucleus</keyword>
<dbReference type="PANTHER" id="PTHR16515:SF49">
    <property type="entry name" value="GASTRULA ZINC FINGER PROTEIN XLCGF49.1-LIKE-RELATED"/>
    <property type="match status" value="1"/>
</dbReference>
<feature type="region of interest" description="Disordered" evidence="8">
    <location>
        <begin position="809"/>
        <end position="848"/>
    </location>
</feature>
<feature type="domain" description="C2H2-type" evidence="9">
    <location>
        <begin position="728"/>
        <end position="753"/>
    </location>
</feature>
<dbReference type="EMBL" id="JAFCIX010000043">
    <property type="protein sequence ID" value="KAH6600239.1"/>
    <property type="molecule type" value="Genomic_DNA"/>
</dbReference>
<dbReference type="Pfam" id="PF00096">
    <property type="entry name" value="zf-C2H2"/>
    <property type="match status" value="2"/>
</dbReference>
<feature type="compositionally biased region" description="Polar residues" evidence="8">
    <location>
        <begin position="541"/>
        <end position="571"/>
    </location>
</feature>
<feature type="compositionally biased region" description="Low complexity" evidence="8">
    <location>
        <begin position="647"/>
        <end position="667"/>
    </location>
</feature>
<dbReference type="Proteomes" id="UP001648503">
    <property type="component" value="Unassembled WGS sequence"/>
</dbReference>
<feature type="region of interest" description="Disordered" evidence="8">
    <location>
        <begin position="538"/>
        <end position="667"/>
    </location>
</feature>
<accession>A0ABQ8FP44</accession>
<gene>
    <name evidence="10" type="ORF">BASA50_002459</name>
</gene>
<keyword evidence="2" id="KW-0479">Metal-binding</keyword>
<dbReference type="InterPro" id="IPR050331">
    <property type="entry name" value="Zinc_finger"/>
</dbReference>
<dbReference type="PROSITE" id="PS00028">
    <property type="entry name" value="ZINC_FINGER_C2H2_1"/>
    <property type="match status" value="2"/>
</dbReference>
<evidence type="ECO:0000256" key="7">
    <source>
        <dbReference type="PROSITE-ProRule" id="PRU00042"/>
    </source>
</evidence>
<feature type="compositionally biased region" description="Low complexity" evidence="8">
    <location>
        <begin position="158"/>
        <end position="172"/>
    </location>
</feature>
<feature type="compositionally biased region" description="Polar residues" evidence="8">
    <location>
        <begin position="211"/>
        <end position="225"/>
    </location>
</feature>
<feature type="domain" description="C2H2-type" evidence="9">
    <location>
        <begin position="700"/>
        <end position="727"/>
    </location>
</feature>
<evidence type="ECO:0000256" key="2">
    <source>
        <dbReference type="ARBA" id="ARBA00022723"/>
    </source>
</evidence>
<dbReference type="SMART" id="SM00355">
    <property type="entry name" value="ZnF_C2H2"/>
    <property type="match status" value="3"/>
</dbReference>
<evidence type="ECO:0000256" key="1">
    <source>
        <dbReference type="ARBA" id="ARBA00004123"/>
    </source>
</evidence>
<dbReference type="PANTHER" id="PTHR16515">
    <property type="entry name" value="PR DOMAIN ZINC FINGER PROTEIN"/>
    <property type="match status" value="1"/>
</dbReference>
<protein>
    <recommendedName>
        <fullName evidence="9">C2H2-type domain-containing protein</fullName>
    </recommendedName>
</protein>
<dbReference type="InterPro" id="IPR013087">
    <property type="entry name" value="Znf_C2H2_type"/>
</dbReference>
<feature type="compositionally biased region" description="Polar residues" evidence="8">
    <location>
        <begin position="173"/>
        <end position="183"/>
    </location>
</feature>
<sequence length="860" mass="92320">MLASTAPATHYHSTDHHHHHLGHAAYVIQDTTDRRRSSLLSSDRLPDTVMRTRQLAAMSSSDSAICVGTAAPSVTDKRLAAISTATGRNSHSAVSISGMSISGMGSSVSPTLYCVGEPRQHVESSYNLPQQQPHQERHGRYEPCIQDEHHQQYEPPYGSSGSDGNGSDPLSSQANAVGRQTRQSYADADVDAAAVLASLTGGVRRVNFQCQSPQPTADQSSNPTKGRSPAVHGSDDGALDLVQTPIVCDADAVVVVDAVVAVDADADADVVVVVDQRSTTAKTEAEGSTTTTTTTYTTNALLHSAALVHDEAMAVSTCAEHTASNNDTAATVQDRVTLPPMRQSQSPLPNAAVSRGFVLPALSQGTRSEYGHIHSSRHYQNKLSNSSDLDHSLHHGSDLRLRLPPMHAQSALALTLALSPTPGPTNLAAIATPLSARDHQSPPPLPYPSSSFGNLEASGKVVLPLRYLDLSPASAYRPHTPPSVSVPPITTTTIVATAAMANSTGQSPSTIRSFFHNDHRHRNQGSCSYSRYPLMHHTIDSDPTQHPSRSYTPSLDLQRNPSPAAMSVQSDTRIERQRMLLDPHSSSSSHIENWSPSTSSPSILLQPIHSREKSPRLSGAHTRQRRSPSISKLHIPHPAAVSSLAVSSTPSTANSATTATTTTTTTTTATTAASSLSFSILPKLATKRSRNPPGSDAFRFLCTLCNKAFTRKYNLDAHILSHSNIKPFKCDYAHCSEAFVRKYDLNRHVQTVHKRNMFGPCPFCNRMYSRSDSYRKHVRLEERLAASGGSVRHRVDEHELFSGEGSMLLHSQSHSQSGGDGEMDAGGSVDGASFSGSPDSSRPCRYDDMDDVIIGSVPTY</sequence>
<comment type="subcellular location">
    <subcellularLocation>
        <location evidence="1">Nucleus</location>
    </subcellularLocation>
</comment>
<proteinExistence type="predicted"/>
<evidence type="ECO:0000256" key="8">
    <source>
        <dbReference type="SAM" id="MobiDB-lite"/>
    </source>
</evidence>
<evidence type="ECO:0000313" key="11">
    <source>
        <dbReference type="Proteomes" id="UP001648503"/>
    </source>
</evidence>
<keyword evidence="3" id="KW-0677">Repeat</keyword>
<evidence type="ECO:0000259" key="9">
    <source>
        <dbReference type="PROSITE" id="PS50157"/>
    </source>
</evidence>
<feature type="region of interest" description="Disordered" evidence="8">
    <location>
        <begin position="211"/>
        <end position="236"/>
    </location>
</feature>
<evidence type="ECO:0000256" key="6">
    <source>
        <dbReference type="ARBA" id="ARBA00023242"/>
    </source>
</evidence>
<name>A0ABQ8FP44_9FUNG</name>
<evidence type="ECO:0000313" key="10">
    <source>
        <dbReference type="EMBL" id="KAH6600239.1"/>
    </source>
</evidence>
<keyword evidence="5" id="KW-0862">Zinc</keyword>
<dbReference type="InterPro" id="IPR036236">
    <property type="entry name" value="Znf_C2H2_sf"/>
</dbReference>
<feature type="region of interest" description="Disordered" evidence="8">
    <location>
        <begin position="151"/>
        <end position="183"/>
    </location>
</feature>
<evidence type="ECO:0000256" key="3">
    <source>
        <dbReference type="ARBA" id="ARBA00022737"/>
    </source>
</evidence>
<reference evidence="10 11" key="1">
    <citation type="submission" date="2021-02" db="EMBL/GenBank/DDBJ databases">
        <title>Variation within the Batrachochytrium salamandrivorans European outbreak.</title>
        <authorList>
            <person name="Kelly M."/>
            <person name="Pasmans F."/>
            <person name="Shea T.P."/>
            <person name="Munoz J.F."/>
            <person name="Carranza S."/>
            <person name="Cuomo C.A."/>
            <person name="Martel A."/>
        </authorList>
    </citation>
    <scope>NUCLEOTIDE SEQUENCE [LARGE SCALE GENOMIC DNA]</scope>
    <source>
        <strain evidence="10 11">AMFP18/2</strain>
    </source>
</reference>
<feature type="compositionally biased region" description="Basic and acidic residues" evidence="8">
    <location>
        <begin position="572"/>
        <end position="581"/>
    </location>
</feature>
<evidence type="ECO:0000256" key="5">
    <source>
        <dbReference type="ARBA" id="ARBA00022833"/>
    </source>
</evidence>
<dbReference type="Gene3D" id="3.30.160.60">
    <property type="entry name" value="Classic Zinc Finger"/>
    <property type="match status" value="2"/>
</dbReference>
<keyword evidence="11" id="KW-1185">Reference proteome</keyword>
<feature type="compositionally biased region" description="Polar residues" evidence="8">
    <location>
        <begin position="591"/>
        <end position="603"/>
    </location>
</feature>
<organism evidence="10 11">
    <name type="scientific">Batrachochytrium salamandrivorans</name>
    <dbReference type="NCBI Taxonomy" id="1357716"/>
    <lineage>
        <taxon>Eukaryota</taxon>
        <taxon>Fungi</taxon>
        <taxon>Fungi incertae sedis</taxon>
        <taxon>Chytridiomycota</taxon>
        <taxon>Chytridiomycota incertae sedis</taxon>
        <taxon>Chytridiomycetes</taxon>
        <taxon>Rhizophydiales</taxon>
        <taxon>Rhizophydiales incertae sedis</taxon>
        <taxon>Batrachochytrium</taxon>
    </lineage>
</organism>
<comment type="caution">
    <text evidence="10">The sequence shown here is derived from an EMBL/GenBank/DDBJ whole genome shotgun (WGS) entry which is preliminary data.</text>
</comment>
<dbReference type="PROSITE" id="PS50157">
    <property type="entry name" value="ZINC_FINGER_C2H2_2"/>
    <property type="match status" value="2"/>
</dbReference>